<dbReference type="EMBL" id="CP021781">
    <property type="protein sequence ID" value="AXA34663.1"/>
    <property type="molecule type" value="Genomic_DNA"/>
</dbReference>
<evidence type="ECO:0000313" key="5">
    <source>
        <dbReference type="Proteomes" id="UP000681131"/>
    </source>
</evidence>
<dbReference type="EMBL" id="CP043424">
    <property type="protein sequence ID" value="QIW12906.1"/>
    <property type="molecule type" value="Genomic_DNA"/>
</dbReference>
<dbReference type="KEGG" id="fad:CDH04_09745"/>
<gene>
    <name evidence="2" type="ORF">CDH04_09745</name>
    <name evidence="3" type="ORF">FZC43_09755</name>
</gene>
<name>A0A2Z4Y1T8_9GAMM</name>
<dbReference type="OrthoDB" id="6979325at2"/>
<dbReference type="RefSeq" id="WP_112870838.1">
    <property type="nucleotide sequence ID" value="NZ_CP021781.1"/>
</dbReference>
<evidence type="ECO:0000313" key="3">
    <source>
        <dbReference type="EMBL" id="QIW12906.1"/>
    </source>
</evidence>
<protein>
    <recommendedName>
        <fullName evidence="1">Transposase IS801/IS1294 domain-containing protein</fullName>
    </recommendedName>
</protein>
<keyword evidence="5" id="KW-1185">Reference proteome</keyword>
<dbReference type="GO" id="GO:0004803">
    <property type="term" value="F:transposase activity"/>
    <property type="evidence" value="ECO:0007669"/>
    <property type="project" value="InterPro"/>
</dbReference>
<dbReference type="AlphaFoldDB" id="A0A2Z4Y1T8"/>
<evidence type="ECO:0000313" key="2">
    <source>
        <dbReference type="EMBL" id="AXA34663.1"/>
    </source>
</evidence>
<dbReference type="PANTHER" id="PTHR37023:SF1">
    <property type="entry name" value="ISSOD25 TRANSPOSASE TNPA_ISSOD25"/>
    <property type="match status" value="1"/>
</dbReference>
<reference evidence="2 4" key="1">
    <citation type="submission" date="2017-06" db="EMBL/GenBank/DDBJ databases">
        <title>Complete genome of Francisella adeliensis.</title>
        <authorList>
            <person name="Vallesi A."/>
            <person name="Sjodin A."/>
        </authorList>
    </citation>
    <scope>NUCLEOTIDE SEQUENCE [LARGE SCALE GENOMIC DNA]</scope>
    <source>
        <strain evidence="2 4">FDC440</strain>
    </source>
</reference>
<evidence type="ECO:0000313" key="4">
    <source>
        <dbReference type="Proteomes" id="UP000251120"/>
    </source>
</evidence>
<dbReference type="Proteomes" id="UP000251120">
    <property type="component" value="Chromosome"/>
</dbReference>
<sequence>MKAAVDTLLRFAKKKSITIGAFAALHTNGRQMTWNMHMHVSATMGGLVNDGYKNITKETLTAQYERPWIVHFEKPTKDYKHTIAYIGRYTKKPPIAMSKIKYFDSKKVTFEFLNHRTKKYNKTTITIDEFFDRFIQHIPEKFFRMTRYYGLFANAVRGKTLPKLFKIFNQQLKDVTLTTLQQLSIFSFGYDPFKCILCGNQMVASTLVTGKRIGQLIVCHEQLASRK</sequence>
<dbReference type="GO" id="GO:0006313">
    <property type="term" value="P:DNA transposition"/>
    <property type="evidence" value="ECO:0007669"/>
    <property type="project" value="InterPro"/>
</dbReference>
<accession>A0A2Z4Y1T8</accession>
<reference evidence="3 5" key="2">
    <citation type="submission" date="2019-08" db="EMBL/GenBank/DDBJ databases">
        <title>Complete genome sequences of Francisella adeliensis (FSC1325 and FSC1326).</title>
        <authorList>
            <person name="Ohrman C."/>
            <person name="Uneklint I."/>
            <person name="Vallesi A."/>
            <person name="Karlsson L."/>
            <person name="Sjodin A."/>
        </authorList>
    </citation>
    <scope>NUCLEOTIDE SEQUENCE [LARGE SCALE GENOMIC DNA]</scope>
    <source>
        <strain evidence="3 5">FSC1325</strain>
    </source>
</reference>
<dbReference type="GO" id="GO:0003677">
    <property type="term" value="F:DNA binding"/>
    <property type="evidence" value="ECO:0007669"/>
    <property type="project" value="InterPro"/>
</dbReference>
<dbReference type="Proteomes" id="UP000681131">
    <property type="component" value="Chromosome"/>
</dbReference>
<proteinExistence type="predicted"/>
<dbReference type="PANTHER" id="PTHR37023">
    <property type="entry name" value="TRANSPOSASE"/>
    <property type="match status" value="1"/>
</dbReference>
<dbReference type="InterPro" id="IPR007069">
    <property type="entry name" value="Transposase_32"/>
</dbReference>
<evidence type="ECO:0000259" key="1">
    <source>
        <dbReference type="Pfam" id="PF04986"/>
    </source>
</evidence>
<dbReference type="Pfam" id="PF04986">
    <property type="entry name" value="Y2_Tnp"/>
    <property type="match status" value="1"/>
</dbReference>
<organism evidence="2 4">
    <name type="scientific">Francisella adeliensis</name>
    <dbReference type="NCBI Taxonomy" id="2007306"/>
    <lineage>
        <taxon>Bacteria</taxon>
        <taxon>Pseudomonadati</taxon>
        <taxon>Pseudomonadota</taxon>
        <taxon>Gammaproteobacteria</taxon>
        <taxon>Thiotrichales</taxon>
        <taxon>Francisellaceae</taxon>
        <taxon>Francisella</taxon>
    </lineage>
</organism>
<feature type="domain" description="Transposase IS801/IS1294" evidence="1">
    <location>
        <begin position="58"/>
        <end position="155"/>
    </location>
</feature>